<keyword evidence="3" id="KW-1185">Reference proteome</keyword>
<dbReference type="AlphaFoldDB" id="A0A167P203"/>
<keyword evidence="1" id="KW-1133">Transmembrane helix</keyword>
<gene>
    <name evidence="2" type="ORF">PHYBLDRAFT_68093</name>
</gene>
<sequence length="170" mass="19832">MYDYHIRLGCLQIAPEYEYTNHCFQDPRQLWKRVMVPIAIIIVIVYATMVFISSIAFPYTRIKIKPRMLFSWNFTPLKAQELTMFTKCLKYGSNSIYPKSTTVDSSRLMGDFLSLLSLFQINYHSLHKAQTGSVHRNLLTFLGNYFSGGLYLTKRCLSCAKSYNRGFLHR</sequence>
<keyword evidence="1" id="KW-0812">Transmembrane</keyword>
<name>A0A167P203_PHYB8</name>
<keyword evidence="1" id="KW-0472">Membrane</keyword>
<dbReference type="RefSeq" id="XP_018295136.1">
    <property type="nucleotide sequence ID" value="XM_018441885.1"/>
</dbReference>
<proteinExistence type="predicted"/>
<dbReference type="Proteomes" id="UP000077315">
    <property type="component" value="Unassembled WGS sequence"/>
</dbReference>
<dbReference type="EMBL" id="KV440975">
    <property type="protein sequence ID" value="OAD77096.1"/>
    <property type="molecule type" value="Genomic_DNA"/>
</dbReference>
<dbReference type="GeneID" id="29002791"/>
<reference evidence="3" key="1">
    <citation type="submission" date="2015-06" db="EMBL/GenBank/DDBJ databases">
        <title>Expansion of signal transduction pathways in fungi by whole-genome duplication.</title>
        <authorList>
            <consortium name="DOE Joint Genome Institute"/>
            <person name="Corrochano L.M."/>
            <person name="Kuo A."/>
            <person name="Marcet-Houben M."/>
            <person name="Polaino S."/>
            <person name="Salamov A."/>
            <person name="Villalobos J.M."/>
            <person name="Alvarez M.I."/>
            <person name="Avalos J."/>
            <person name="Benito E.P."/>
            <person name="Benoit I."/>
            <person name="Burger G."/>
            <person name="Camino L.P."/>
            <person name="Canovas D."/>
            <person name="Cerda-Olmedo E."/>
            <person name="Cheng J.-F."/>
            <person name="Dominguez A."/>
            <person name="Elias M."/>
            <person name="Eslava A.P."/>
            <person name="Glaser F."/>
            <person name="Grimwood J."/>
            <person name="Gutierrez G."/>
            <person name="Heitman J."/>
            <person name="Henrissat B."/>
            <person name="Iturriaga E.A."/>
            <person name="Lang B.F."/>
            <person name="Lavin J.L."/>
            <person name="Lee S."/>
            <person name="Li W."/>
            <person name="Lindquist E."/>
            <person name="Lopez-Garcia S."/>
            <person name="Luque E.M."/>
            <person name="Marcos A.T."/>
            <person name="Martin J."/>
            <person name="McCluskey K."/>
            <person name="Medina H.R."/>
            <person name="Miralles-Duran A."/>
            <person name="Miyazaki A."/>
            <person name="Munoz-Torres E."/>
            <person name="Oguiza J.A."/>
            <person name="Ohm R."/>
            <person name="Olmedo M."/>
            <person name="Orejas M."/>
            <person name="Ortiz-Castellanos L."/>
            <person name="Pisabarro A.G."/>
            <person name="Rodriguez-Romero J."/>
            <person name="Ruiz-Herrera J."/>
            <person name="Ruiz-Vazquez R."/>
            <person name="Sanz C."/>
            <person name="Schackwitz W."/>
            <person name="Schmutz J."/>
            <person name="Shahriari M."/>
            <person name="Shelest E."/>
            <person name="Silva-Franco F."/>
            <person name="Soanes D."/>
            <person name="Syed K."/>
            <person name="Tagua V.G."/>
            <person name="Talbot N.J."/>
            <person name="Thon M."/>
            <person name="De vries R.P."/>
            <person name="Wiebenga A."/>
            <person name="Yadav J.S."/>
            <person name="Braun E.L."/>
            <person name="Baker S."/>
            <person name="Garre V."/>
            <person name="Horwitz B."/>
            <person name="Torres-Martinez S."/>
            <person name="Idnurm A."/>
            <person name="Herrera-Estrella A."/>
            <person name="Gabaldon T."/>
            <person name="Grigoriev I.V."/>
        </authorList>
    </citation>
    <scope>NUCLEOTIDE SEQUENCE [LARGE SCALE GENOMIC DNA]</scope>
    <source>
        <strain evidence="3">NRRL 1555(-)</strain>
    </source>
</reference>
<evidence type="ECO:0000313" key="3">
    <source>
        <dbReference type="Proteomes" id="UP000077315"/>
    </source>
</evidence>
<protein>
    <submittedName>
        <fullName evidence="2">Uncharacterized protein</fullName>
    </submittedName>
</protein>
<feature type="transmembrane region" description="Helical" evidence="1">
    <location>
        <begin position="34"/>
        <end position="59"/>
    </location>
</feature>
<accession>A0A167P203</accession>
<dbReference type="InParanoid" id="A0A167P203"/>
<evidence type="ECO:0000313" key="2">
    <source>
        <dbReference type="EMBL" id="OAD77096.1"/>
    </source>
</evidence>
<evidence type="ECO:0000256" key="1">
    <source>
        <dbReference type="SAM" id="Phobius"/>
    </source>
</evidence>
<organism evidence="2 3">
    <name type="scientific">Phycomyces blakesleeanus (strain ATCC 8743b / DSM 1359 / FGSC 10004 / NBRC 33097 / NRRL 1555)</name>
    <dbReference type="NCBI Taxonomy" id="763407"/>
    <lineage>
        <taxon>Eukaryota</taxon>
        <taxon>Fungi</taxon>
        <taxon>Fungi incertae sedis</taxon>
        <taxon>Mucoromycota</taxon>
        <taxon>Mucoromycotina</taxon>
        <taxon>Mucoromycetes</taxon>
        <taxon>Mucorales</taxon>
        <taxon>Phycomycetaceae</taxon>
        <taxon>Phycomyces</taxon>
    </lineage>
</organism>
<dbReference type="VEuPathDB" id="FungiDB:PHYBLDRAFT_68093"/>